<keyword evidence="8" id="KW-1185">Reference proteome</keyword>
<feature type="signal peptide" evidence="6">
    <location>
        <begin position="1"/>
        <end position="24"/>
    </location>
</feature>
<dbReference type="Gene3D" id="3.80.20.20">
    <property type="entry name" value="Receptor L-domain"/>
    <property type="match status" value="2"/>
</dbReference>
<evidence type="ECO:0000259" key="7">
    <source>
        <dbReference type="SMART" id="SM00060"/>
    </source>
</evidence>
<dbReference type="PANTHER" id="PTHR31018:SF3">
    <property type="entry name" value="RECEPTOR PROTEIN-TYROSINE KINASE"/>
    <property type="match status" value="1"/>
</dbReference>
<dbReference type="OrthoDB" id="6612654at2759"/>
<keyword evidence="2" id="KW-0134">Cell wall</keyword>
<dbReference type="eggNOG" id="KOG4258">
    <property type="taxonomic scope" value="Eukaryota"/>
</dbReference>
<gene>
    <name evidence="9" type="primary">LOC101891334</name>
</gene>
<dbReference type="RefSeq" id="XP_011290405.2">
    <property type="nucleotide sequence ID" value="XM_011292103.3"/>
</dbReference>
<keyword evidence="5" id="KW-0325">Glycoprotein</keyword>
<dbReference type="InterPro" id="IPR036116">
    <property type="entry name" value="FN3_sf"/>
</dbReference>
<feature type="domain" description="Fibronectin type-III" evidence="7">
    <location>
        <begin position="476"/>
        <end position="573"/>
    </location>
</feature>
<keyword evidence="3" id="KW-0964">Secreted</keyword>
<dbReference type="SUPFAM" id="SSF49265">
    <property type="entry name" value="Fibronectin type III"/>
    <property type="match status" value="1"/>
</dbReference>
<dbReference type="InterPro" id="IPR003961">
    <property type="entry name" value="FN3_dom"/>
</dbReference>
<accession>A0A9J7I7D5</accession>
<feature type="chain" id="PRO_5045863174" evidence="6">
    <location>
        <begin position="25"/>
        <end position="833"/>
    </location>
</feature>
<dbReference type="STRING" id="7370.A0A1I8M7B5"/>
<dbReference type="InterPro" id="IPR000494">
    <property type="entry name" value="Rcpt_L-dom"/>
</dbReference>
<evidence type="ECO:0000256" key="4">
    <source>
        <dbReference type="ARBA" id="ARBA00022729"/>
    </source>
</evidence>
<dbReference type="CDD" id="cd00063">
    <property type="entry name" value="FN3"/>
    <property type="match status" value="3"/>
</dbReference>
<dbReference type="SMART" id="SM00060">
    <property type="entry name" value="FN3"/>
    <property type="match status" value="2"/>
</dbReference>
<dbReference type="InterPro" id="IPR013783">
    <property type="entry name" value="Ig-like_fold"/>
</dbReference>
<dbReference type="VEuPathDB" id="VectorBase:MDOA001996"/>
<reference evidence="9" key="1">
    <citation type="submission" date="2025-08" db="UniProtKB">
        <authorList>
            <consortium name="RefSeq"/>
        </authorList>
    </citation>
    <scope>IDENTIFICATION</scope>
    <source>
        <strain evidence="9">Aabys</strain>
        <tissue evidence="9">Whole body</tissue>
    </source>
</reference>
<dbReference type="Pfam" id="PF01030">
    <property type="entry name" value="Recep_L_domain"/>
    <property type="match status" value="2"/>
</dbReference>
<dbReference type="GeneID" id="101891334"/>
<keyword evidence="9" id="KW-0675">Receptor</keyword>
<evidence type="ECO:0000256" key="5">
    <source>
        <dbReference type="ARBA" id="ARBA00023180"/>
    </source>
</evidence>
<evidence type="ECO:0000256" key="6">
    <source>
        <dbReference type="SAM" id="SignalP"/>
    </source>
</evidence>
<dbReference type="VEuPathDB" id="VectorBase:MDOMA2_017915"/>
<name>A0A9J7I7D5_MUSDO</name>
<protein>
    <submittedName>
        <fullName evidence="9">Insulin receptor</fullName>
    </submittedName>
</protein>
<comment type="subcellular location">
    <subcellularLocation>
        <location evidence="1">Secreted</location>
        <location evidence="1">Cell wall</location>
    </subcellularLocation>
</comment>
<organism evidence="8 9">
    <name type="scientific">Musca domestica</name>
    <name type="common">House fly</name>
    <dbReference type="NCBI Taxonomy" id="7370"/>
    <lineage>
        <taxon>Eukaryota</taxon>
        <taxon>Metazoa</taxon>
        <taxon>Ecdysozoa</taxon>
        <taxon>Arthropoda</taxon>
        <taxon>Hexapoda</taxon>
        <taxon>Insecta</taxon>
        <taxon>Pterygota</taxon>
        <taxon>Neoptera</taxon>
        <taxon>Endopterygota</taxon>
        <taxon>Diptera</taxon>
        <taxon>Brachycera</taxon>
        <taxon>Muscomorpha</taxon>
        <taxon>Muscoidea</taxon>
        <taxon>Muscidae</taxon>
        <taxon>Musca</taxon>
    </lineage>
</organism>
<proteinExistence type="predicted"/>
<dbReference type="InterPro" id="IPR051648">
    <property type="entry name" value="CWI-Assembly_Regulator"/>
</dbReference>
<evidence type="ECO:0000313" key="8">
    <source>
        <dbReference type="Proteomes" id="UP001652621"/>
    </source>
</evidence>
<dbReference type="InterPro" id="IPR036941">
    <property type="entry name" value="Rcpt_L-dom_sf"/>
</dbReference>
<dbReference type="Proteomes" id="UP001652621">
    <property type="component" value="Unplaced"/>
</dbReference>
<dbReference type="SUPFAM" id="SSF52058">
    <property type="entry name" value="L domain-like"/>
    <property type="match status" value="2"/>
</dbReference>
<evidence type="ECO:0000256" key="2">
    <source>
        <dbReference type="ARBA" id="ARBA00022512"/>
    </source>
</evidence>
<keyword evidence="4 6" id="KW-0732">Signal</keyword>
<evidence type="ECO:0000256" key="3">
    <source>
        <dbReference type="ARBA" id="ARBA00022525"/>
    </source>
</evidence>
<dbReference type="PANTHER" id="PTHR31018">
    <property type="entry name" value="SPORULATION-SPECIFIC PROTEIN-RELATED"/>
    <property type="match status" value="1"/>
</dbReference>
<feature type="domain" description="Fibronectin type-III" evidence="7">
    <location>
        <begin position="590"/>
        <end position="796"/>
    </location>
</feature>
<dbReference type="Gene3D" id="2.60.40.10">
    <property type="entry name" value="Immunoglobulins"/>
    <property type="match status" value="2"/>
</dbReference>
<sequence>MTNNKNANKMKYLPVYFLLFVVAGFPGARLPCAASQGQEPIICKSTIIRNIHDLEKIQNCTIIAGHVKLVKFELTPQMLASLPSLRLEEITDYLLVYRVHGLDSLERIFPKLLVIRGVRLLYEKYGLVLFENRNLENIGLVSLLRVLRGSIRIESNPSLCFAHTINWVSILGNHTKEFHYVLKNNKPPNYCPLCYGPNQEHHQQCWSLGKPQRQILGEYNGNQCSADCPSQKCNKKGKCCSGRCLTSCSDDNCGYCTSLISGKKCVKDCIPPRARAFGRQCVLDCSQYGLLRLGVHCVEKCPKMYETIVQNGKPRSCSLSCNGNFTIKSSEDLEGFADCTTLQGSLTLELTDFKNTNIEDLDKAFGNLSEITGYLKITRSPSLVSLHFLRNLHTIGGKFLIDNLYALYVVDNHYLEDLWNTNQRVAISKGRIYFHLNARLCYEKIAQLGQQLKESNISIADVSRNSNGELLSCDNVISELKVTTEAINANEARIVIDFLPPEALVPLIGYVYFYREAPKRNISKYNRHGCGQDSWFMDTTSSKQRRHVLRHLKPYTQYAYFVKTLTITSYHYHVDATSEIQYFRTAPGRPGPLAKIYYRPVSPTEIEIHWWPPRNPNGIISKYLLKYDVAEGNHTSVAIPNKLFGNADNCHCSKMDAELSGPTPLDKDYYHPEKIVYDEGLSNFIYVSKPKNLSRVVKTEDPKEYFLRIQEEQMNNSKREQDDRKEDFEITTLPTLCNTSHPSTSFKQENNCVEREELAYDHEIAGDRHSFTLTGLQPHTMYRVALRACVDGLANGCGPETILWAETVSKRLGAILESLKLTSLAGDTNKLFR</sequence>
<evidence type="ECO:0000313" key="9">
    <source>
        <dbReference type="RefSeq" id="XP_011290405.2"/>
    </source>
</evidence>
<evidence type="ECO:0000256" key="1">
    <source>
        <dbReference type="ARBA" id="ARBA00004191"/>
    </source>
</evidence>